<proteinExistence type="predicted"/>
<dbReference type="Proteomes" id="UP001324634">
    <property type="component" value="Chromosome"/>
</dbReference>
<keyword evidence="2" id="KW-1185">Reference proteome</keyword>
<dbReference type="AlphaFoldDB" id="A0AAX4HRU5"/>
<dbReference type="RefSeq" id="WP_321397815.1">
    <property type="nucleotide sequence ID" value="NZ_CP139487.1"/>
</dbReference>
<name>A0AAX4HRU5_9BACT</name>
<sequence length="90" mass="10928">MSRLYFNTLLLIILLALSHVLVWQMDKGLHHARKDYRKEIEGKSYPYLRKERLQIEKIQKKSLKTWAKGKDGYIQMPINRAFDYYLRDLK</sequence>
<organism evidence="1 2">
    <name type="scientific">Peredibacter starrii</name>
    <dbReference type="NCBI Taxonomy" id="28202"/>
    <lineage>
        <taxon>Bacteria</taxon>
        <taxon>Pseudomonadati</taxon>
        <taxon>Bdellovibrionota</taxon>
        <taxon>Bacteriovoracia</taxon>
        <taxon>Bacteriovoracales</taxon>
        <taxon>Bacteriovoracaceae</taxon>
        <taxon>Peredibacter</taxon>
    </lineage>
</organism>
<gene>
    <name evidence="1" type="ORF">SOO65_04840</name>
</gene>
<dbReference type="EMBL" id="CP139487">
    <property type="protein sequence ID" value="WPU66066.1"/>
    <property type="molecule type" value="Genomic_DNA"/>
</dbReference>
<accession>A0AAX4HRU5</accession>
<dbReference type="KEGG" id="psti:SOO65_04840"/>
<evidence type="ECO:0000313" key="1">
    <source>
        <dbReference type="EMBL" id="WPU66066.1"/>
    </source>
</evidence>
<reference evidence="1 2" key="1">
    <citation type="submission" date="2023-11" db="EMBL/GenBank/DDBJ databases">
        <title>Peredibacter starrii A3.12.</title>
        <authorList>
            <person name="Mitchell R.J."/>
        </authorList>
    </citation>
    <scope>NUCLEOTIDE SEQUENCE [LARGE SCALE GENOMIC DNA]</scope>
    <source>
        <strain evidence="1 2">A3.12</strain>
    </source>
</reference>
<evidence type="ECO:0000313" key="2">
    <source>
        <dbReference type="Proteomes" id="UP001324634"/>
    </source>
</evidence>
<protein>
    <submittedName>
        <fullName evidence="1">Uncharacterized protein</fullName>
    </submittedName>
</protein>